<dbReference type="PANTHER" id="PTHR43798">
    <property type="entry name" value="MONOACYLGLYCEROL LIPASE"/>
    <property type="match status" value="1"/>
</dbReference>
<dbReference type="GO" id="GO:0055088">
    <property type="term" value="P:lipid homeostasis"/>
    <property type="evidence" value="ECO:0000318"/>
    <property type="project" value="GO_Central"/>
</dbReference>
<dbReference type="eggNOG" id="ENOG502S8ER">
    <property type="taxonomic scope" value="Eukaryota"/>
</dbReference>
<evidence type="ECO:0000259" key="3">
    <source>
        <dbReference type="Pfam" id="PF00561"/>
    </source>
</evidence>
<dbReference type="InParanoid" id="B8BYN9"/>
<dbReference type="GO" id="GO:0008233">
    <property type="term" value="F:peptidase activity"/>
    <property type="evidence" value="ECO:0007669"/>
    <property type="project" value="InterPro"/>
</dbReference>
<dbReference type="RefSeq" id="XP_002288972.1">
    <property type="nucleotide sequence ID" value="XM_002288936.1"/>
</dbReference>
<dbReference type="SUPFAM" id="SSF53474">
    <property type="entry name" value="alpha/beta-Hydrolases"/>
    <property type="match status" value="1"/>
</dbReference>
<keyword evidence="5" id="KW-1185">Reference proteome</keyword>
<dbReference type="KEGG" id="tps:THAPSDRAFT_3752"/>
<dbReference type="HOGENOM" id="CLU_1055520_0_0_1"/>
<reference evidence="4 5" key="2">
    <citation type="journal article" date="2008" name="Nature">
        <title>The Phaeodactylum genome reveals the evolutionary history of diatom genomes.</title>
        <authorList>
            <person name="Bowler C."/>
            <person name="Allen A.E."/>
            <person name="Badger J.H."/>
            <person name="Grimwood J."/>
            <person name="Jabbari K."/>
            <person name="Kuo A."/>
            <person name="Maheswari U."/>
            <person name="Martens C."/>
            <person name="Maumus F."/>
            <person name="Otillar R.P."/>
            <person name="Rayko E."/>
            <person name="Salamov A."/>
            <person name="Vandepoele K."/>
            <person name="Beszteri B."/>
            <person name="Gruber A."/>
            <person name="Heijde M."/>
            <person name="Katinka M."/>
            <person name="Mock T."/>
            <person name="Valentin K."/>
            <person name="Verret F."/>
            <person name="Berges J.A."/>
            <person name="Brownlee C."/>
            <person name="Cadoret J.P."/>
            <person name="Chiovitti A."/>
            <person name="Choi C.J."/>
            <person name="Coesel S."/>
            <person name="De Martino A."/>
            <person name="Detter J.C."/>
            <person name="Durkin C."/>
            <person name="Falciatore A."/>
            <person name="Fournet J."/>
            <person name="Haruta M."/>
            <person name="Huysman M.J."/>
            <person name="Jenkins B.D."/>
            <person name="Jiroutova K."/>
            <person name="Jorgensen R.E."/>
            <person name="Joubert Y."/>
            <person name="Kaplan A."/>
            <person name="Kroger N."/>
            <person name="Kroth P.G."/>
            <person name="La Roche J."/>
            <person name="Lindquist E."/>
            <person name="Lommer M."/>
            <person name="Martin-Jezequel V."/>
            <person name="Lopez P.J."/>
            <person name="Lucas S."/>
            <person name="Mangogna M."/>
            <person name="McGinnis K."/>
            <person name="Medlin L.K."/>
            <person name="Montsant A."/>
            <person name="Oudot-Le Secq M.P."/>
            <person name="Napoli C."/>
            <person name="Obornik M."/>
            <person name="Parker M.S."/>
            <person name="Petit J.L."/>
            <person name="Porcel B.M."/>
            <person name="Poulsen N."/>
            <person name="Robison M."/>
            <person name="Rychlewski L."/>
            <person name="Rynearson T.A."/>
            <person name="Schmutz J."/>
            <person name="Shapiro H."/>
            <person name="Siaut M."/>
            <person name="Stanley M."/>
            <person name="Sussman M.R."/>
            <person name="Taylor A.R."/>
            <person name="Vardi A."/>
            <person name="von Dassow P."/>
            <person name="Vyverman W."/>
            <person name="Willis A."/>
            <person name="Wyrwicz L.S."/>
            <person name="Rokhsar D.S."/>
            <person name="Weissenbach J."/>
            <person name="Armbrust E.V."/>
            <person name="Green B.R."/>
            <person name="Van de Peer Y."/>
            <person name="Grigoriev I.V."/>
        </authorList>
    </citation>
    <scope>NUCLEOTIDE SEQUENCE [LARGE SCALE GENOMIC DNA]</scope>
    <source>
        <strain evidence="4 5">CCMP1335</strain>
    </source>
</reference>
<evidence type="ECO:0000256" key="1">
    <source>
        <dbReference type="ARBA" id="ARBA00010088"/>
    </source>
</evidence>
<feature type="domain" description="AB hydrolase-1" evidence="3">
    <location>
        <begin position="7"/>
        <end position="237"/>
    </location>
</feature>
<proteinExistence type="inferred from homology"/>
<dbReference type="GO" id="GO:0042171">
    <property type="term" value="F:lysophosphatidic acid acyltransferase activity"/>
    <property type="evidence" value="ECO:0000318"/>
    <property type="project" value="GO_Central"/>
</dbReference>
<dbReference type="InterPro" id="IPR002410">
    <property type="entry name" value="Peptidase_S33"/>
</dbReference>
<dbReference type="STRING" id="35128.B8BYN9"/>
<keyword evidence="2" id="KW-0378">Hydrolase</keyword>
<dbReference type="PANTHER" id="PTHR43798:SF33">
    <property type="entry name" value="HYDROLASE, PUTATIVE (AFU_ORTHOLOGUE AFUA_2G14860)-RELATED"/>
    <property type="match status" value="1"/>
</dbReference>
<name>B8BYN9_THAPS</name>
<dbReference type="Gene3D" id="3.40.50.1820">
    <property type="entry name" value="alpha/beta hydrolase"/>
    <property type="match status" value="1"/>
</dbReference>
<dbReference type="PRINTS" id="PR00793">
    <property type="entry name" value="PROAMNOPTASE"/>
</dbReference>
<dbReference type="InterPro" id="IPR029058">
    <property type="entry name" value="AB_hydrolase_fold"/>
</dbReference>
<comment type="similarity">
    <text evidence="1">Belongs to the peptidase S33 family.</text>
</comment>
<dbReference type="Pfam" id="PF00561">
    <property type="entry name" value="Abhydrolase_1"/>
    <property type="match status" value="1"/>
</dbReference>
<dbReference type="GO" id="GO:0006508">
    <property type="term" value="P:proteolysis"/>
    <property type="evidence" value="ECO:0007669"/>
    <property type="project" value="InterPro"/>
</dbReference>
<dbReference type="GO" id="GO:0052689">
    <property type="term" value="F:carboxylic ester hydrolase activity"/>
    <property type="evidence" value="ECO:0000318"/>
    <property type="project" value="GO_Central"/>
</dbReference>
<gene>
    <name evidence="4" type="ORF">THAPSDRAFT_3752</name>
</gene>
<dbReference type="AlphaFoldDB" id="B8BYN9"/>
<evidence type="ECO:0000313" key="4">
    <source>
        <dbReference type="EMBL" id="EED94408.1"/>
    </source>
</evidence>
<protein>
    <recommendedName>
        <fullName evidence="3">AB hydrolase-1 domain-containing protein</fullName>
    </recommendedName>
</protein>
<dbReference type="InterPro" id="IPR050266">
    <property type="entry name" value="AB_hydrolase_sf"/>
</dbReference>
<evidence type="ECO:0000313" key="5">
    <source>
        <dbReference type="Proteomes" id="UP000001449"/>
    </source>
</evidence>
<dbReference type="InterPro" id="IPR000073">
    <property type="entry name" value="AB_hydrolase_1"/>
</dbReference>
<dbReference type="Proteomes" id="UP000001449">
    <property type="component" value="Chromosome 3"/>
</dbReference>
<accession>B8BYN9</accession>
<dbReference type="GeneID" id="7449544"/>
<dbReference type="GO" id="GO:0006654">
    <property type="term" value="P:phosphatidic acid biosynthetic process"/>
    <property type="evidence" value="ECO:0000318"/>
    <property type="project" value="GO_Central"/>
</dbReference>
<sequence>MPSSRSIIFYDQIGCGRSSQPEDEEIYSIESSVGDLDELVKALQLKSFHLLGHSFGGILAYEFAKSKLADGNAIGIESPYKCLSLILANTPCNMQTSLDECARLEEEIKVEMTSLKTLSKSDSVFATAIKDRLRKRYECRTQDIPEPLVDAIKNRGVAAWSGPEAVCDYVAHSPLSQSCDSAGYGLPSVLLIRGEFDFITDDCTAGWRSIFTHNSTSRCNAYREEIMQHCAHYCHLEDGQTFGDLVKNHCFINDY</sequence>
<organism evidence="4 5">
    <name type="scientific">Thalassiosira pseudonana</name>
    <name type="common">Marine diatom</name>
    <name type="synonym">Cyclotella nana</name>
    <dbReference type="NCBI Taxonomy" id="35128"/>
    <lineage>
        <taxon>Eukaryota</taxon>
        <taxon>Sar</taxon>
        <taxon>Stramenopiles</taxon>
        <taxon>Ochrophyta</taxon>
        <taxon>Bacillariophyta</taxon>
        <taxon>Coscinodiscophyceae</taxon>
        <taxon>Thalassiosirophycidae</taxon>
        <taxon>Thalassiosirales</taxon>
        <taxon>Thalassiosiraceae</taxon>
        <taxon>Thalassiosira</taxon>
    </lineage>
</organism>
<dbReference type="EMBL" id="CM000640">
    <property type="protein sequence ID" value="EED94408.1"/>
    <property type="molecule type" value="Genomic_DNA"/>
</dbReference>
<evidence type="ECO:0000256" key="2">
    <source>
        <dbReference type="ARBA" id="ARBA00022801"/>
    </source>
</evidence>
<reference evidence="4 5" key="1">
    <citation type="journal article" date="2004" name="Science">
        <title>The genome of the diatom Thalassiosira pseudonana: ecology, evolution, and metabolism.</title>
        <authorList>
            <person name="Armbrust E.V."/>
            <person name="Berges J.A."/>
            <person name="Bowler C."/>
            <person name="Green B.R."/>
            <person name="Martinez D."/>
            <person name="Putnam N.H."/>
            <person name="Zhou S."/>
            <person name="Allen A.E."/>
            <person name="Apt K.E."/>
            <person name="Bechner M."/>
            <person name="Brzezinski M.A."/>
            <person name="Chaal B.K."/>
            <person name="Chiovitti A."/>
            <person name="Davis A.K."/>
            <person name="Demarest M.S."/>
            <person name="Detter J.C."/>
            <person name="Glavina T."/>
            <person name="Goodstein D."/>
            <person name="Hadi M.Z."/>
            <person name="Hellsten U."/>
            <person name="Hildebrand M."/>
            <person name="Jenkins B.D."/>
            <person name="Jurka J."/>
            <person name="Kapitonov V.V."/>
            <person name="Kroger N."/>
            <person name="Lau W.W."/>
            <person name="Lane T.W."/>
            <person name="Larimer F.W."/>
            <person name="Lippmeier J.C."/>
            <person name="Lucas S."/>
            <person name="Medina M."/>
            <person name="Montsant A."/>
            <person name="Obornik M."/>
            <person name="Parker M.S."/>
            <person name="Palenik B."/>
            <person name="Pazour G.J."/>
            <person name="Richardson P.M."/>
            <person name="Rynearson T.A."/>
            <person name="Saito M.A."/>
            <person name="Schwartz D.C."/>
            <person name="Thamatrakoln K."/>
            <person name="Valentin K."/>
            <person name="Vardi A."/>
            <person name="Wilkerson F.P."/>
            <person name="Rokhsar D.S."/>
        </authorList>
    </citation>
    <scope>NUCLEOTIDE SEQUENCE [LARGE SCALE GENOMIC DNA]</scope>
    <source>
        <strain evidence="4 5">CCMP1335</strain>
    </source>
</reference>
<dbReference type="PaxDb" id="35128-Thaps3752"/>